<keyword evidence="1" id="KW-0812">Transmembrane</keyword>
<dbReference type="InterPro" id="IPR004704">
    <property type="entry name" value="PTS_IID_man"/>
</dbReference>
<comment type="caution">
    <text evidence="2">The sequence shown here is derived from an EMBL/GenBank/DDBJ whole genome shotgun (WGS) entry which is preliminary data.</text>
</comment>
<name>A0A0F2D6P7_STRMT</name>
<dbReference type="GO" id="GO:0016740">
    <property type="term" value="F:transferase activity"/>
    <property type="evidence" value="ECO:0007669"/>
    <property type="project" value="UniProtKB-KW"/>
</dbReference>
<dbReference type="GO" id="GO:0005886">
    <property type="term" value="C:plasma membrane"/>
    <property type="evidence" value="ECO:0007669"/>
    <property type="project" value="TreeGrafter"/>
</dbReference>
<evidence type="ECO:0000313" key="3">
    <source>
        <dbReference type="Proteomes" id="UP000033538"/>
    </source>
</evidence>
<accession>A0A0F2D6P7</accession>
<dbReference type="Proteomes" id="UP000033538">
    <property type="component" value="Unassembled WGS sequence"/>
</dbReference>
<proteinExistence type="predicted"/>
<dbReference type="PROSITE" id="PS51108">
    <property type="entry name" value="PTS_EIID"/>
    <property type="match status" value="1"/>
</dbReference>
<organism evidence="2 3">
    <name type="scientific">Streptococcus mitis</name>
    <dbReference type="NCBI Taxonomy" id="28037"/>
    <lineage>
        <taxon>Bacteria</taxon>
        <taxon>Bacillati</taxon>
        <taxon>Bacillota</taxon>
        <taxon>Bacilli</taxon>
        <taxon>Lactobacillales</taxon>
        <taxon>Streptococcaceae</taxon>
        <taxon>Streptococcus</taxon>
        <taxon>Streptococcus mitis group</taxon>
    </lineage>
</organism>
<evidence type="ECO:0000313" key="2">
    <source>
        <dbReference type="EMBL" id="KJQ66563.1"/>
    </source>
</evidence>
<dbReference type="Pfam" id="PF03613">
    <property type="entry name" value="EIID-AGA"/>
    <property type="match status" value="1"/>
</dbReference>
<evidence type="ECO:0000256" key="1">
    <source>
        <dbReference type="SAM" id="Phobius"/>
    </source>
</evidence>
<reference evidence="2 3" key="1">
    <citation type="submission" date="2015-02" db="EMBL/GenBank/DDBJ databases">
        <title>Evolution of amylase-binding proteins of oral streptococcal species.</title>
        <authorList>
            <person name="Haase E.M."/>
        </authorList>
    </citation>
    <scope>NUCLEOTIDE SEQUENCE [LARGE SCALE GENOMIC DNA]</scope>
    <source>
        <strain evidence="2 3">OT25</strain>
    </source>
</reference>
<sequence length="304" mass="33415">MAENKINLTKSDRFKAFLRSYFLLSSFNYERMQNGGFVYTLIPAIKKLYTSKEDRAAALKRHLEFFSTQPFMANPIFGVTLALEEERANGANIDDAAISGVKIGMMGPLAGAGDPLFWFTLRPIFLSLGASLAISGNILGPIVFFVLWNAMVAAVKWYSQEFGYKAGTAITDDLSGNLLQQVTRGASMMGMFVIGALIQRWVSITFTPVVSTVKQQEGAYIDWEKLPAGADGLKEAFTQFASGRSLDVNKVTTLQDNLNQLVPGLAALALTFLCMYLLKRKVSPIVIILGIFVLAIVLHLIHLL</sequence>
<feature type="transmembrane region" description="Helical" evidence="1">
    <location>
        <begin position="124"/>
        <end position="148"/>
    </location>
</feature>
<dbReference type="RefSeq" id="WP_045612730.1">
    <property type="nucleotide sequence ID" value="NZ_JYGP01000003.1"/>
</dbReference>
<dbReference type="PANTHER" id="PTHR32502">
    <property type="entry name" value="N-ACETYLGALACTOSAMINE PERMEASE II COMPONENT-RELATED"/>
    <property type="match status" value="1"/>
</dbReference>
<dbReference type="EC" id="2.7.1.69" evidence="2"/>
<feature type="transmembrane region" description="Helical" evidence="1">
    <location>
        <begin position="261"/>
        <end position="278"/>
    </location>
</feature>
<gene>
    <name evidence="2" type="primary">manN</name>
    <name evidence="2" type="ORF">TZ90_01729</name>
</gene>
<feature type="transmembrane region" description="Helical" evidence="1">
    <location>
        <begin position="285"/>
        <end position="303"/>
    </location>
</feature>
<dbReference type="NCBIfam" id="TIGR00828">
    <property type="entry name" value="EIID-AGA"/>
    <property type="match status" value="1"/>
</dbReference>
<keyword evidence="1" id="KW-1133">Transmembrane helix</keyword>
<dbReference type="AlphaFoldDB" id="A0A0F2D6P7"/>
<protein>
    <submittedName>
        <fullName evidence="2">PTS system mannose-specific transporter subunit EIID</fullName>
        <ecNumber evidence="2">2.7.1.69</ecNumber>
    </submittedName>
</protein>
<dbReference type="InterPro" id="IPR050303">
    <property type="entry name" value="GatZ_KbaZ_carbometab"/>
</dbReference>
<dbReference type="GO" id="GO:0009401">
    <property type="term" value="P:phosphoenolpyruvate-dependent sugar phosphotransferase system"/>
    <property type="evidence" value="ECO:0007669"/>
    <property type="project" value="InterPro"/>
</dbReference>
<dbReference type="PATRIC" id="fig|28037.212.peg.1695"/>
<keyword evidence="1" id="KW-0472">Membrane</keyword>
<keyword evidence="2" id="KW-0808">Transferase</keyword>
<dbReference type="EMBL" id="JYGP01000003">
    <property type="protein sequence ID" value="KJQ66563.1"/>
    <property type="molecule type" value="Genomic_DNA"/>
</dbReference>
<dbReference type="PANTHER" id="PTHR32502:SF27">
    <property type="entry name" value="PTS SYSTEM, MANNOSE-SPECIFIC IID COMPONENT"/>
    <property type="match status" value="1"/>
</dbReference>